<dbReference type="KEGG" id="taz:TREAZ_2984"/>
<gene>
    <name evidence="11" type="ordered locus">TREAZ_2984</name>
</gene>
<name>F5YB84_LEAAZ</name>
<evidence type="ECO:0000259" key="10">
    <source>
        <dbReference type="SMART" id="SM00387"/>
    </source>
</evidence>
<dbReference type="CDD" id="cd16917">
    <property type="entry name" value="HATPase_UhpB-NarQ-NarX-like"/>
    <property type="match status" value="1"/>
</dbReference>
<keyword evidence="6 11" id="KW-0418">Kinase</keyword>
<keyword evidence="3" id="KW-0597">Phosphoprotein</keyword>
<evidence type="ECO:0000256" key="2">
    <source>
        <dbReference type="ARBA" id="ARBA00012438"/>
    </source>
</evidence>
<dbReference type="Gene3D" id="3.30.565.10">
    <property type="entry name" value="Histidine kinase-like ATPase, C-terminal domain"/>
    <property type="match status" value="1"/>
</dbReference>
<organism evidence="11 12">
    <name type="scientific">Leadbettera azotonutricia (strain ATCC BAA-888 / DSM 13862 / ZAS-9)</name>
    <name type="common">Treponema azotonutricium</name>
    <dbReference type="NCBI Taxonomy" id="545695"/>
    <lineage>
        <taxon>Bacteria</taxon>
        <taxon>Pseudomonadati</taxon>
        <taxon>Spirochaetota</taxon>
        <taxon>Spirochaetia</taxon>
        <taxon>Spirochaetales</taxon>
        <taxon>Breznakiellaceae</taxon>
        <taxon>Leadbettera</taxon>
    </lineage>
</organism>
<dbReference type="Proteomes" id="UP000009222">
    <property type="component" value="Chromosome"/>
</dbReference>
<dbReference type="eggNOG" id="COG4585">
    <property type="taxonomic scope" value="Bacteria"/>
</dbReference>
<evidence type="ECO:0000256" key="8">
    <source>
        <dbReference type="ARBA" id="ARBA00023012"/>
    </source>
</evidence>
<dbReference type="SUPFAM" id="SSF55874">
    <property type="entry name" value="ATPase domain of HSP90 chaperone/DNA topoisomerase II/histidine kinase"/>
    <property type="match status" value="1"/>
</dbReference>
<dbReference type="GO" id="GO:0005524">
    <property type="term" value="F:ATP binding"/>
    <property type="evidence" value="ECO:0007669"/>
    <property type="project" value="UniProtKB-KW"/>
</dbReference>
<accession>F5YB84</accession>
<feature type="transmembrane region" description="Helical" evidence="9">
    <location>
        <begin position="97"/>
        <end position="118"/>
    </location>
</feature>
<dbReference type="FunCoup" id="F5YB84">
    <property type="interactions" value="99"/>
</dbReference>
<protein>
    <recommendedName>
        <fullName evidence="2">histidine kinase</fullName>
        <ecNumber evidence="2">2.7.13.3</ecNumber>
    </recommendedName>
</protein>
<sequence length="362" mass="40405">MLTAHGTGQGPESEALDSFTSALDKFSASPAGNLYLINRPAITKSVTSIGKTAERLKAAAETSDENGVRSIMLEIDTAVDQLQIIDTGLSDTIQLRYFQLFFFFSLLVLLTVLVLWLLDRRLEKAISMGQQSLIFSRETVLAQEQERSRIARELHDTIAQDLWRLSFRADSINRAEQAEERRRICEEVVKGQQELMQRIRTICDTLVPPDFRRRGLPDAIRSLCYDFSRRTGIECAVTVQEGLNLEPLNVDMQLQCFRIVQECLANIEKHAEASEASVLVSNRGEGQAETPAMGLLHICVSDNGRGFDAPDSDTQFLLRAKGHFGLWNMNARAEALRGTLTIDSETGCGVRITLDLPLETEV</sequence>
<reference evidence="11 12" key="2">
    <citation type="journal article" date="2011" name="ISME J.">
        <title>RNA-seq reveals cooperative metabolic interactions between two termite-gut spirochete species in co-culture.</title>
        <authorList>
            <person name="Rosenthal A.Z."/>
            <person name="Matson E.G."/>
            <person name="Eldar A."/>
            <person name="Leadbetter J.R."/>
        </authorList>
    </citation>
    <scope>NUCLEOTIDE SEQUENCE [LARGE SCALE GENOMIC DNA]</scope>
    <source>
        <strain evidence="12">ATCC BAA-888 / DSM 13862 / ZAS-9</strain>
    </source>
</reference>
<dbReference type="InterPro" id="IPR011712">
    <property type="entry name" value="Sig_transdc_His_kin_sub3_dim/P"/>
</dbReference>
<keyword evidence="8" id="KW-0902">Two-component regulatory system</keyword>
<comment type="catalytic activity">
    <reaction evidence="1">
        <text>ATP + protein L-histidine = ADP + protein N-phospho-L-histidine.</text>
        <dbReference type="EC" id="2.7.13.3"/>
    </reaction>
</comment>
<keyword evidence="9" id="KW-0472">Membrane</keyword>
<reference evidence="12" key="1">
    <citation type="submission" date="2009-12" db="EMBL/GenBank/DDBJ databases">
        <title>Complete sequence of Treponema azotonutricium strain ZAS-9.</title>
        <authorList>
            <person name="Tetu S.G."/>
            <person name="Matson E."/>
            <person name="Ren Q."/>
            <person name="Seshadri R."/>
            <person name="Elbourne L."/>
            <person name="Hassan K.A."/>
            <person name="Durkin A."/>
            <person name="Radune D."/>
            <person name="Mohamoud Y."/>
            <person name="Shay R."/>
            <person name="Jin S."/>
            <person name="Zhang X."/>
            <person name="Lucey K."/>
            <person name="Ballor N.R."/>
            <person name="Ottesen E."/>
            <person name="Rosenthal R."/>
            <person name="Allen A."/>
            <person name="Leadbetter J.R."/>
            <person name="Paulsen I.T."/>
        </authorList>
    </citation>
    <scope>NUCLEOTIDE SEQUENCE [LARGE SCALE GENOMIC DNA]</scope>
    <source>
        <strain evidence="12">ATCC BAA-888 / DSM 13862 / ZAS-9</strain>
    </source>
</reference>
<dbReference type="EMBL" id="CP001841">
    <property type="protein sequence ID" value="AEF83155.1"/>
    <property type="molecule type" value="Genomic_DNA"/>
</dbReference>
<keyword evidence="4" id="KW-0808">Transferase</keyword>
<evidence type="ECO:0000256" key="7">
    <source>
        <dbReference type="ARBA" id="ARBA00022840"/>
    </source>
</evidence>
<evidence type="ECO:0000256" key="4">
    <source>
        <dbReference type="ARBA" id="ARBA00022679"/>
    </source>
</evidence>
<dbReference type="InParanoid" id="F5YB84"/>
<evidence type="ECO:0000256" key="1">
    <source>
        <dbReference type="ARBA" id="ARBA00000085"/>
    </source>
</evidence>
<dbReference type="STRING" id="545695.TREAZ_2984"/>
<proteinExistence type="predicted"/>
<evidence type="ECO:0000256" key="3">
    <source>
        <dbReference type="ARBA" id="ARBA00022553"/>
    </source>
</evidence>
<dbReference type="AlphaFoldDB" id="F5YB84"/>
<dbReference type="EC" id="2.7.13.3" evidence="2"/>
<dbReference type="InterPro" id="IPR003594">
    <property type="entry name" value="HATPase_dom"/>
</dbReference>
<keyword evidence="5" id="KW-0547">Nucleotide-binding</keyword>
<keyword evidence="9" id="KW-1133">Transmembrane helix</keyword>
<keyword evidence="12" id="KW-1185">Reference proteome</keyword>
<dbReference type="GO" id="GO:0046983">
    <property type="term" value="F:protein dimerization activity"/>
    <property type="evidence" value="ECO:0007669"/>
    <property type="project" value="InterPro"/>
</dbReference>
<dbReference type="HOGENOM" id="CLU_672567_0_0_12"/>
<dbReference type="PANTHER" id="PTHR24421:SF10">
    <property type="entry name" value="NITRATE_NITRITE SENSOR PROTEIN NARQ"/>
    <property type="match status" value="1"/>
</dbReference>
<evidence type="ECO:0000256" key="9">
    <source>
        <dbReference type="SAM" id="Phobius"/>
    </source>
</evidence>
<dbReference type="Pfam" id="PF07730">
    <property type="entry name" value="HisKA_3"/>
    <property type="match status" value="1"/>
</dbReference>
<dbReference type="GO" id="GO:0000155">
    <property type="term" value="F:phosphorelay sensor kinase activity"/>
    <property type="evidence" value="ECO:0007669"/>
    <property type="project" value="InterPro"/>
</dbReference>
<keyword evidence="7" id="KW-0067">ATP-binding</keyword>
<evidence type="ECO:0000313" key="12">
    <source>
        <dbReference type="Proteomes" id="UP000009222"/>
    </source>
</evidence>
<dbReference type="Gene3D" id="1.20.5.1930">
    <property type="match status" value="1"/>
</dbReference>
<dbReference type="InterPro" id="IPR050482">
    <property type="entry name" value="Sensor_HK_TwoCompSys"/>
</dbReference>
<dbReference type="InterPro" id="IPR036890">
    <property type="entry name" value="HATPase_C_sf"/>
</dbReference>
<dbReference type="PANTHER" id="PTHR24421">
    <property type="entry name" value="NITRATE/NITRITE SENSOR PROTEIN NARX-RELATED"/>
    <property type="match status" value="1"/>
</dbReference>
<keyword evidence="9" id="KW-0812">Transmembrane</keyword>
<evidence type="ECO:0000256" key="6">
    <source>
        <dbReference type="ARBA" id="ARBA00022777"/>
    </source>
</evidence>
<evidence type="ECO:0000256" key="5">
    <source>
        <dbReference type="ARBA" id="ARBA00022741"/>
    </source>
</evidence>
<evidence type="ECO:0000313" key="11">
    <source>
        <dbReference type="EMBL" id="AEF83155.1"/>
    </source>
</evidence>
<feature type="domain" description="Histidine kinase/HSP90-like ATPase" evidence="10">
    <location>
        <begin position="251"/>
        <end position="360"/>
    </location>
</feature>
<dbReference type="SMART" id="SM00387">
    <property type="entry name" value="HATPase_c"/>
    <property type="match status" value="1"/>
</dbReference>
<dbReference type="GO" id="GO:0016020">
    <property type="term" value="C:membrane"/>
    <property type="evidence" value="ECO:0007669"/>
    <property type="project" value="InterPro"/>
</dbReference>
<dbReference type="Pfam" id="PF02518">
    <property type="entry name" value="HATPase_c"/>
    <property type="match status" value="1"/>
</dbReference>